<evidence type="ECO:0000313" key="1">
    <source>
        <dbReference type="EMBL" id="KAF1002821.1"/>
    </source>
</evidence>
<comment type="caution">
    <text evidence="1">The sequence shown here is derived from an EMBL/GenBank/DDBJ whole genome shotgun (WGS) entry which is preliminary data.</text>
</comment>
<protein>
    <submittedName>
        <fullName evidence="1">Uncharacterized protein</fullName>
    </submittedName>
</protein>
<dbReference type="EMBL" id="WRXP01000352">
    <property type="protein sequence ID" value="KAF1002821.1"/>
    <property type="molecule type" value="Genomic_DNA"/>
</dbReference>
<keyword evidence="2" id="KW-1185">Reference proteome</keyword>
<accession>A0A6L5BAV1</accession>
<proteinExistence type="predicted"/>
<dbReference type="AlphaFoldDB" id="A0A6L5BAV1"/>
<organism evidence="1 2">
    <name type="scientific">Apium graveolens</name>
    <name type="common">Celery</name>
    <dbReference type="NCBI Taxonomy" id="4045"/>
    <lineage>
        <taxon>Eukaryota</taxon>
        <taxon>Viridiplantae</taxon>
        <taxon>Streptophyta</taxon>
        <taxon>Embryophyta</taxon>
        <taxon>Tracheophyta</taxon>
        <taxon>Spermatophyta</taxon>
        <taxon>Magnoliopsida</taxon>
        <taxon>eudicotyledons</taxon>
        <taxon>Gunneridae</taxon>
        <taxon>Pentapetalae</taxon>
        <taxon>asterids</taxon>
        <taxon>campanulids</taxon>
        <taxon>Apiales</taxon>
        <taxon>Apiaceae</taxon>
        <taxon>Apioideae</taxon>
        <taxon>apioid superclade</taxon>
        <taxon>Apieae</taxon>
        <taxon>Apium</taxon>
    </lineage>
</organism>
<name>A0A6L5BAV1_APIGR</name>
<evidence type="ECO:0000313" key="2">
    <source>
        <dbReference type="Proteomes" id="UP000593563"/>
    </source>
</evidence>
<dbReference type="Proteomes" id="UP000593563">
    <property type="component" value="Unassembled WGS sequence"/>
</dbReference>
<feature type="non-terminal residue" evidence="1">
    <location>
        <position position="69"/>
    </location>
</feature>
<sequence>MCHTDAVTIGKNIILNYLYSSTLSSSKNSIFGPFFSGSNRRNLIGGVTKIANLEKGRSSFSHLSSINLH</sequence>
<reference evidence="1" key="1">
    <citation type="submission" date="2020-01" db="EMBL/GenBank/DDBJ databases">
        <title>The Celery Genome Sequence Reveals Sequential Paleo-tetraploidization, Resistance Gene Elimination, Karyotype Evolution, and Functional Innovation in Apiales.</title>
        <authorList>
            <person name="Song X."/>
        </authorList>
    </citation>
    <scope>NUCLEOTIDE SEQUENCE</scope>
    <source>
        <tissue evidence="1">Leaf</tissue>
    </source>
</reference>
<gene>
    <name evidence="1" type="ORF">AG4045_023682</name>
</gene>